<proteinExistence type="predicted"/>
<evidence type="ECO:0000313" key="1">
    <source>
        <dbReference type="EMBL" id="VVE54309.1"/>
    </source>
</evidence>
<gene>
    <name evidence="1" type="ORF">PAN31108_04923</name>
</gene>
<dbReference type="OrthoDB" id="9154127at2"/>
<accession>A0A5E4YZK4</accession>
<dbReference type="Proteomes" id="UP000406256">
    <property type="component" value="Unassembled WGS sequence"/>
</dbReference>
<keyword evidence="2" id="KW-1185">Reference proteome</keyword>
<name>A0A5E4YZK4_9BURK</name>
<evidence type="ECO:0000313" key="2">
    <source>
        <dbReference type="Proteomes" id="UP000406256"/>
    </source>
</evidence>
<reference evidence="1 2" key="1">
    <citation type="submission" date="2019-08" db="EMBL/GenBank/DDBJ databases">
        <authorList>
            <person name="Peeters C."/>
        </authorList>
    </citation>
    <scope>NUCLEOTIDE SEQUENCE [LARGE SCALE GENOMIC DNA]</scope>
    <source>
        <strain evidence="1 2">LMG 31108</strain>
    </source>
</reference>
<dbReference type="AlphaFoldDB" id="A0A5E4YZK4"/>
<dbReference type="EMBL" id="CABPSB010000029">
    <property type="protein sequence ID" value="VVE54309.1"/>
    <property type="molecule type" value="Genomic_DNA"/>
</dbReference>
<sequence length="105" mass="11872">MKTYPIRVARSSYRGADPKKREKAADYNRDAALLESRTNELLLKQKEPVRSYLWMELSIAAGLSYDRVAELGYSIDCGSGGFTAWRHNMTYAEAMNASKSENVDD</sequence>
<organism evidence="1 2">
    <name type="scientific">Pandoraea anhela</name>
    <dbReference type="NCBI Taxonomy" id="2508295"/>
    <lineage>
        <taxon>Bacteria</taxon>
        <taxon>Pseudomonadati</taxon>
        <taxon>Pseudomonadota</taxon>
        <taxon>Betaproteobacteria</taxon>
        <taxon>Burkholderiales</taxon>
        <taxon>Burkholderiaceae</taxon>
        <taxon>Pandoraea</taxon>
    </lineage>
</organism>
<dbReference type="RefSeq" id="WP_150671378.1">
    <property type="nucleotide sequence ID" value="NZ_CABPSB010000029.1"/>
</dbReference>
<protein>
    <submittedName>
        <fullName evidence="1">Uncharacterized protein</fullName>
    </submittedName>
</protein>